<dbReference type="InterPro" id="IPR049017">
    <property type="entry name" value="Nab2_Znf4"/>
</dbReference>
<evidence type="ECO:0000256" key="5">
    <source>
        <dbReference type="ARBA" id="ARBA00022771"/>
    </source>
</evidence>
<evidence type="ECO:0000256" key="8">
    <source>
        <dbReference type="SAM" id="MobiDB-lite"/>
    </source>
</evidence>
<dbReference type="SMART" id="SM00356">
    <property type="entry name" value="ZnF_C3H1"/>
    <property type="match status" value="4"/>
</dbReference>
<feature type="compositionally biased region" description="Basic and acidic residues" evidence="8">
    <location>
        <begin position="83"/>
        <end position="93"/>
    </location>
</feature>
<dbReference type="Pfam" id="PF21803">
    <property type="entry name" value="Nab2-zf4"/>
    <property type="match status" value="1"/>
</dbReference>
<name>A0AAJ6CHF5_9BASI</name>
<feature type="region of interest" description="Disordered" evidence="8">
    <location>
        <begin position="80"/>
        <end position="165"/>
    </location>
</feature>
<organism evidence="10 11">
    <name type="scientific">Malassezia yamatoensis</name>
    <dbReference type="NCBI Taxonomy" id="253288"/>
    <lineage>
        <taxon>Eukaryota</taxon>
        <taxon>Fungi</taxon>
        <taxon>Dikarya</taxon>
        <taxon>Basidiomycota</taxon>
        <taxon>Ustilaginomycotina</taxon>
        <taxon>Malasseziomycetes</taxon>
        <taxon>Malasseziales</taxon>
        <taxon>Malasseziaceae</taxon>
        <taxon>Malassezia</taxon>
    </lineage>
</organism>
<keyword evidence="7" id="KW-0539">Nucleus</keyword>
<evidence type="ECO:0000313" key="10">
    <source>
        <dbReference type="EMBL" id="WFD00213.1"/>
    </source>
</evidence>
<gene>
    <name evidence="10" type="primary">NAB2</name>
    <name evidence="10" type="ORF">MYAM1_002961</name>
</gene>
<proteinExistence type="inferred from homology"/>
<dbReference type="EMBL" id="CP119946">
    <property type="protein sequence ID" value="WFD00213.1"/>
    <property type="molecule type" value="Genomic_DNA"/>
</dbReference>
<reference evidence="10 11" key="1">
    <citation type="submission" date="2023-03" db="EMBL/GenBank/DDBJ databases">
        <title>Mating type loci evolution in Malassezia.</title>
        <authorList>
            <person name="Coelho M.A."/>
        </authorList>
    </citation>
    <scope>NUCLEOTIDE SEQUENCE [LARGE SCALE GENOMIC DNA]</scope>
    <source>
        <strain evidence="10 11">CBS 9725</strain>
    </source>
</reference>
<evidence type="ECO:0000256" key="4">
    <source>
        <dbReference type="ARBA" id="ARBA00022737"/>
    </source>
</evidence>
<dbReference type="GO" id="GO:0005634">
    <property type="term" value="C:nucleus"/>
    <property type="evidence" value="ECO:0007669"/>
    <property type="project" value="UniProtKB-SubCell"/>
</dbReference>
<feature type="compositionally biased region" description="Basic and acidic residues" evidence="8">
    <location>
        <begin position="103"/>
        <end position="125"/>
    </location>
</feature>
<dbReference type="GO" id="GO:0008270">
    <property type="term" value="F:zinc ion binding"/>
    <property type="evidence" value="ECO:0007669"/>
    <property type="project" value="UniProtKB-KW"/>
</dbReference>
<keyword evidence="3" id="KW-0479">Metal-binding</keyword>
<evidence type="ECO:0000256" key="1">
    <source>
        <dbReference type="ARBA" id="ARBA00004123"/>
    </source>
</evidence>
<dbReference type="Gene3D" id="4.10.1000.40">
    <property type="match status" value="2"/>
</dbReference>
<dbReference type="AlphaFoldDB" id="A0AAJ6CHF5"/>
<dbReference type="PANTHER" id="PTHR14738">
    <property type="entry name" value="ZINC FINGER CCCH DOMAIN-CONTAINING PROTEIN 14"/>
    <property type="match status" value="1"/>
</dbReference>
<evidence type="ECO:0000256" key="6">
    <source>
        <dbReference type="ARBA" id="ARBA00022833"/>
    </source>
</evidence>
<dbReference type="GO" id="GO:0043488">
    <property type="term" value="P:regulation of mRNA stability"/>
    <property type="evidence" value="ECO:0007669"/>
    <property type="project" value="InterPro"/>
</dbReference>
<feature type="domain" description="C3H1-type" evidence="9">
    <location>
        <begin position="381"/>
        <end position="403"/>
    </location>
</feature>
<dbReference type="InterPro" id="IPR043094">
    <property type="entry name" value="Nab2/ZC3H14_N_sf"/>
</dbReference>
<keyword evidence="4" id="KW-0677">Repeat</keyword>
<feature type="domain" description="C3H1-type" evidence="9">
    <location>
        <begin position="324"/>
        <end position="347"/>
    </location>
</feature>
<dbReference type="InterPro" id="IPR000571">
    <property type="entry name" value="Znf_CCCH"/>
</dbReference>
<feature type="domain" description="C3H1-type" evidence="9">
    <location>
        <begin position="357"/>
        <end position="380"/>
    </location>
</feature>
<keyword evidence="11" id="KW-1185">Reference proteome</keyword>
<sequence>MQLELGTPLAQRVQDAVQQILVKYDMSSHDDMVMSEYVTVMIANHKGREAITEELGELVGGDLEPRIPQEIWDAANAVCEQEQGNRQERRRSASPDSRQAPRSVDRREDASHDSSRRERRADRNPRSAPRNTLQNHLNASQRDRNRGANRELLPSKPRSKMHSDQIQEPVSIFGRAGVPDPHAAPFVPPNSIPPMPQEFPAMMAAMAGGPSLFARLDPMMPNNPTPSVEQATDAVYNMSRDPSTFPATPSESALCRYSIHCTNPQCIYSHPSPANAGKHGNESALVLRQDACAAGANCEDKECVLSHVSPAVALLPKKSNHPTSESAAPCKFQQQCLNPACQFLHFDANGQPVPAPASRSVPCRFGTRCSRPDCHYLHPNKSKTPCRYGDQCTRSDCLFTHPRDAPINPTADRLKPFAEQSEEIERILPGQTDSATKVVQGSA</sequence>
<dbReference type="Proteomes" id="UP001219567">
    <property type="component" value="Chromosome 4"/>
</dbReference>
<comment type="subcellular location">
    <subcellularLocation>
        <location evidence="1">Nucleus</location>
    </subcellularLocation>
</comment>
<dbReference type="GO" id="GO:0005737">
    <property type="term" value="C:cytoplasm"/>
    <property type="evidence" value="ECO:0007669"/>
    <property type="project" value="TreeGrafter"/>
</dbReference>
<evidence type="ECO:0000256" key="2">
    <source>
        <dbReference type="ARBA" id="ARBA00008423"/>
    </source>
</evidence>
<feature type="compositionally biased region" description="Polar residues" evidence="8">
    <location>
        <begin position="129"/>
        <end position="140"/>
    </location>
</feature>
<dbReference type="GO" id="GO:0008143">
    <property type="term" value="F:poly(A) binding"/>
    <property type="evidence" value="ECO:0007669"/>
    <property type="project" value="InterPro"/>
</dbReference>
<feature type="domain" description="C3H1-type" evidence="9">
    <location>
        <begin position="250"/>
        <end position="272"/>
    </location>
</feature>
<evidence type="ECO:0000313" key="11">
    <source>
        <dbReference type="Proteomes" id="UP001219567"/>
    </source>
</evidence>
<evidence type="ECO:0000256" key="3">
    <source>
        <dbReference type="ARBA" id="ARBA00022723"/>
    </source>
</evidence>
<evidence type="ECO:0000256" key="7">
    <source>
        <dbReference type="ARBA" id="ARBA00023242"/>
    </source>
</evidence>
<keyword evidence="6" id="KW-0862">Zinc</keyword>
<dbReference type="InterPro" id="IPR040366">
    <property type="entry name" value="Nab2/ZC3H14"/>
</dbReference>
<accession>A0AAJ6CHF5</accession>
<comment type="similarity">
    <text evidence="2">Belongs to the ZC3H14 family.</text>
</comment>
<dbReference type="Gene3D" id="1.10.340.40">
    <property type="entry name" value="Nuclear abundant poly(A) RNA-bind protein 2, N-terminal domain"/>
    <property type="match status" value="1"/>
</dbReference>
<dbReference type="Pfam" id="PF14608">
    <property type="entry name" value="zf-CCCH_2"/>
    <property type="match status" value="4"/>
</dbReference>
<keyword evidence="5" id="KW-0863">Zinc-finger</keyword>
<protein>
    <submittedName>
        <fullName evidence="10">mRNA-binding protein nab2</fullName>
    </submittedName>
</protein>
<dbReference type="PANTHER" id="PTHR14738:SF29">
    <property type="entry name" value="ZINC FINGER CCCH DOMAIN-CONTAINING PROTEIN 14"/>
    <property type="match status" value="1"/>
</dbReference>
<evidence type="ECO:0000259" key="9">
    <source>
        <dbReference type="SMART" id="SM00356"/>
    </source>
</evidence>